<gene>
    <name evidence="2" type="ORF">DERF_011980</name>
</gene>
<proteinExistence type="predicted"/>
<feature type="transmembrane region" description="Helical" evidence="1">
    <location>
        <begin position="74"/>
        <end position="97"/>
    </location>
</feature>
<feature type="transmembrane region" description="Helical" evidence="1">
    <location>
        <begin position="255"/>
        <end position="278"/>
    </location>
</feature>
<feature type="transmembrane region" description="Helical" evidence="1">
    <location>
        <begin position="217"/>
        <end position="235"/>
    </location>
</feature>
<comment type="caution">
    <text evidence="2">The sequence shown here is derived from an EMBL/GenBank/DDBJ whole genome shotgun (WGS) entry which is preliminary data.</text>
</comment>
<reference evidence="2" key="1">
    <citation type="submission" date="2013-05" db="EMBL/GenBank/DDBJ databases">
        <authorList>
            <person name="Yim A.K.Y."/>
            <person name="Chan T.F."/>
            <person name="Ji K.M."/>
            <person name="Liu X.Y."/>
            <person name="Zhou J.W."/>
            <person name="Li R.Q."/>
            <person name="Yang K.Y."/>
            <person name="Li J."/>
            <person name="Li M."/>
            <person name="Law P.T.W."/>
            <person name="Wu Y.L."/>
            <person name="Cai Z.L."/>
            <person name="Qin H."/>
            <person name="Bao Y."/>
            <person name="Leung R.K.K."/>
            <person name="Ng P.K.S."/>
            <person name="Zou J."/>
            <person name="Zhong X.J."/>
            <person name="Ran P.X."/>
            <person name="Zhong N.S."/>
            <person name="Liu Z.G."/>
            <person name="Tsui S.K.W."/>
        </authorList>
    </citation>
    <scope>NUCLEOTIDE SEQUENCE</scope>
    <source>
        <strain evidence="2">Derf</strain>
        <tissue evidence="2">Whole organism</tissue>
    </source>
</reference>
<reference evidence="2" key="2">
    <citation type="journal article" date="2022" name="Res Sq">
        <title>Comparative Genomics Reveals Insights into the Divergent Evolution of Astigmatic Mites and Household Pest Adaptations.</title>
        <authorList>
            <person name="Xiong Q."/>
            <person name="Wan A.T.-Y."/>
            <person name="Liu X.-Y."/>
            <person name="Fung C.S.-H."/>
            <person name="Xiao X."/>
            <person name="Malainual N."/>
            <person name="Hou J."/>
            <person name="Wang L."/>
            <person name="Wang M."/>
            <person name="Yang K."/>
            <person name="Cui Y."/>
            <person name="Leung E."/>
            <person name="Nong W."/>
            <person name="Shin S.-K."/>
            <person name="Au S."/>
            <person name="Jeong K.Y."/>
            <person name="Chew F.T."/>
            <person name="Hui J."/>
            <person name="Leung T.F."/>
            <person name="Tungtrongchitr A."/>
            <person name="Zhong N."/>
            <person name="Liu Z."/>
            <person name="Tsui S."/>
        </authorList>
    </citation>
    <scope>NUCLEOTIDE SEQUENCE</scope>
    <source>
        <strain evidence="2">Derf</strain>
        <tissue evidence="2">Whole organism</tissue>
    </source>
</reference>
<keyword evidence="1" id="KW-0472">Membrane</keyword>
<name>A0A922HR26_DERFA</name>
<organism evidence="2 3">
    <name type="scientific">Dermatophagoides farinae</name>
    <name type="common">American house dust mite</name>
    <dbReference type="NCBI Taxonomy" id="6954"/>
    <lineage>
        <taxon>Eukaryota</taxon>
        <taxon>Metazoa</taxon>
        <taxon>Ecdysozoa</taxon>
        <taxon>Arthropoda</taxon>
        <taxon>Chelicerata</taxon>
        <taxon>Arachnida</taxon>
        <taxon>Acari</taxon>
        <taxon>Acariformes</taxon>
        <taxon>Sarcoptiformes</taxon>
        <taxon>Astigmata</taxon>
        <taxon>Psoroptidia</taxon>
        <taxon>Analgoidea</taxon>
        <taxon>Pyroglyphidae</taxon>
        <taxon>Dermatophagoidinae</taxon>
        <taxon>Dermatophagoides</taxon>
    </lineage>
</organism>
<feature type="transmembrane region" description="Helical" evidence="1">
    <location>
        <begin position="371"/>
        <end position="395"/>
    </location>
</feature>
<keyword evidence="1" id="KW-0812">Transmembrane</keyword>
<dbReference type="EMBL" id="ASGP02000006">
    <property type="protein sequence ID" value="KAH9501113.1"/>
    <property type="molecule type" value="Genomic_DNA"/>
</dbReference>
<keyword evidence="1" id="KW-1133">Transmembrane helix</keyword>
<accession>A0A922HR26</accession>
<feature type="transmembrane region" description="Helical" evidence="1">
    <location>
        <begin position="453"/>
        <end position="472"/>
    </location>
</feature>
<feature type="transmembrane region" description="Helical" evidence="1">
    <location>
        <begin position="33"/>
        <end position="54"/>
    </location>
</feature>
<feature type="transmembrane region" description="Helical" evidence="1">
    <location>
        <begin position="344"/>
        <end position="365"/>
    </location>
</feature>
<protein>
    <submittedName>
        <fullName evidence="2">Uncharacterized protein</fullName>
    </submittedName>
</protein>
<keyword evidence="3" id="KW-1185">Reference proteome</keyword>
<evidence type="ECO:0000313" key="3">
    <source>
        <dbReference type="Proteomes" id="UP000790347"/>
    </source>
</evidence>
<dbReference type="AlphaFoldDB" id="A0A922HR26"/>
<sequence length="477" mass="57566">MLYQMHKLCYRQIYEIVNESNSHDYRLKRIIEFSLFIMWILRIIMALFSFLIDYNNYWLYDPHSQFIYNLNEKLYVYYSTKALLTLFVIMVALYIVFIHRTDSIVYKIFDDFIVINSQQIQQCYHPMAIIENKLQCLYRQNLQQKYSSSSSSSLCPPFKSIIEWYYWQKTRIQFYIELRHLNLKKVATFELKNLSHLTVRTRSMIALTLTGMDHFNYVAHILTFIFLLPILYFYYFNTIIHLDHWYQKLISWIDLPTVIFMFFITERLFLIGITFIAINAISSKIQLEPIERFLSKMANEKHYMIIRKCQLNHAVDWRLAKILKLHTLHCRNNMIIFRKFWGRLVLLWIAFGIPLTASILFILIIKNPTWIEQFCFTAILIVHSAVIIQAHLILARQTNQLHRPKYHLTRIIPNITCIKLKIRYDDWHHRLVCGNQQKYGSTIPIIGTITRQLVFEMITIYVGFLLFLFQYLRDIYQ</sequence>
<evidence type="ECO:0000256" key="1">
    <source>
        <dbReference type="SAM" id="Phobius"/>
    </source>
</evidence>
<evidence type="ECO:0000313" key="2">
    <source>
        <dbReference type="EMBL" id="KAH9501113.1"/>
    </source>
</evidence>
<dbReference type="Proteomes" id="UP000790347">
    <property type="component" value="Unassembled WGS sequence"/>
</dbReference>